<dbReference type="AlphaFoldDB" id="S8E571"/>
<comment type="caution">
    <text evidence="3">The sequence shown here is derived from an EMBL/GenBank/DDBJ whole genome shotgun (WGS) entry which is preliminary data.</text>
</comment>
<reference evidence="3 4" key="1">
    <citation type="journal article" date="2013" name="BMC Genomics">
        <title>The miniature genome of a carnivorous plant Genlisea aurea contains a low number of genes and short non-coding sequences.</title>
        <authorList>
            <person name="Leushkin E.V."/>
            <person name="Sutormin R.A."/>
            <person name="Nabieva E.R."/>
            <person name="Penin A.A."/>
            <person name="Kondrashov A.S."/>
            <person name="Logacheva M.D."/>
        </authorList>
    </citation>
    <scope>NUCLEOTIDE SEQUENCE [LARGE SCALE GENOMIC DNA]</scope>
</reference>
<dbReference type="GO" id="GO:0019988">
    <property type="term" value="P:charged-tRNA amino acid modification"/>
    <property type="evidence" value="ECO:0007669"/>
    <property type="project" value="InterPro"/>
</dbReference>
<dbReference type="PANTHER" id="PTHR31811:SF0">
    <property type="entry name" value="TRNA A64-2'-O-RIBOSYLPHOSPHATE TRANSFERASE"/>
    <property type="match status" value="1"/>
</dbReference>
<sequence>RISRALRRKENTLYNALRSIYEDSIFVGEISQLWPELPLVANLRCGLWYSPKFDATCYYKSTDGHANNLSFSISRLNLHVAILAGNRGGCIIVDSTRKGKRFPDSMSKTIPIWTCVINRAIFRYRKSLRASHISENMSSSEFVGTGQDLSDWDCTLHLPLWVSDTEKAKIEKLMEQWIAEFESCGADICSVSSSLKKPLRPLWISQRTVIWLNEVPEYDSWDFTPIILVSSSHSSDTFYPKTTSEFSWNYIAGAGDDEEGWARGLTPRLFWEHANEIIASGPELCNRHIANIIEKSRVWHSLSDSSSCSLGASFCDNSEVMPSEDSARNNTITILGSTNIAIGKSELISEVPPTYCILNCYGKELSVSKLNTEAYLCLPFVDFKRDRFSVLRNLPHAFDFAKKKLQNGEAIFICCNDGEDISICVCLAILTSLYDGAGEFDDGKWFDDMQQISKAELRKRLVFICKYAVNARPSRGNLKQVFAYL</sequence>
<dbReference type="InterPro" id="IPR007306">
    <property type="entry name" value="Rit1"/>
</dbReference>
<protein>
    <recommendedName>
        <fullName evidence="5">Initiator tRNA phosphoribosyl transferase family protein</fullName>
    </recommendedName>
</protein>
<dbReference type="Pfam" id="PF04179">
    <property type="entry name" value="Init_tRNA_PT"/>
    <property type="match status" value="1"/>
</dbReference>
<dbReference type="InterPro" id="IPR029021">
    <property type="entry name" value="Prot-tyrosine_phosphatase-like"/>
</dbReference>
<evidence type="ECO:0000259" key="2">
    <source>
        <dbReference type="Pfam" id="PF17184"/>
    </source>
</evidence>
<evidence type="ECO:0000313" key="3">
    <source>
        <dbReference type="EMBL" id="EPS67502.1"/>
    </source>
</evidence>
<feature type="non-terminal residue" evidence="3">
    <location>
        <position position="1"/>
    </location>
</feature>
<dbReference type="GO" id="GO:0005737">
    <property type="term" value="C:cytoplasm"/>
    <property type="evidence" value="ECO:0007669"/>
    <property type="project" value="TreeGrafter"/>
</dbReference>
<organism evidence="3 4">
    <name type="scientific">Genlisea aurea</name>
    <dbReference type="NCBI Taxonomy" id="192259"/>
    <lineage>
        <taxon>Eukaryota</taxon>
        <taxon>Viridiplantae</taxon>
        <taxon>Streptophyta</taxon>
        <taxon>Embryophyta</taxon>
        <taxon>Tracheophyta</taxon>
        <taxon>Spermatophyta</taxon>
        <taxon>Magnoliopsida</taxon>
        <taxon>eudicotyledons</taxon>
        <taxon>Gunneridae</taxon>
        <taxon>Pentapetalae</taxon>
        <taxon>asterids</taxon>
        <taxon>lamiids</taxon>
        <taxon>Lamiales</taxon>
        <taxon>Lentibulariaceae</taxon>
        <taxon>Genlisea</taxon>
    </lineage>
</organism>
<proteinExistence type="predicted"/>
<feature type="domain" description="Rit1 DUSP-like" evidence="1">
    <location>
        <begin position="375"/>
        <end position="485"/>
    </location>
</feature>
<feature type="domain" description="Rit1 N-terminal" evidence="2">
    <location>
        <begin position="6"/>
        <end position="293"/>
    </location>
</feature>
<dbReference type="Pfam" id="PF17184">
    <property type="entry name" value="Rit1_C"/>
    <property type="match status" value="1"/>
</dbReference>
<dbReference type="InterPro" id="IPR033449">
    <property type="entry name" value="Rit1_N"/>
</dbReference>
<dbReference type="InterPro" id="IPR033421">
    <property type="entry name" value="Rit1_DUSP-like"/>
</dbReference>
<gene>
    <name evidence="3" type="ORF">M569_07273</name>
</gene>
<dbReference type="EMBL" id="AUSU01003082">
    <property type="protein sequence ID" value="EPS67502.1"/>
    <property type="molecule type" value="Genomic_DNA"/>
</dbReference>
<dbReference type="GO" id="GO:0043399">
    <property type="term" value="F:tRNA adenosine(64)-2'-O-ribosylphosphate transferase activity"/>
    <property type="evidence" value="ECO:0007669"/>
    <property type="project" value="InterPro"/>
</dbReference>
<accession>S8E571</accession>
<dbReference type="PANTHER" id="PTHR31811">
    <property type="entry name" value="TRNA A64-2'-O-RIBOSYLPHOSPHATE TRANSFERASE"/>
    <property type="match status" value="1"/>
</dbReference>
<evidence type="ECO:0000259" key="1">
    <source>
        <dbReference type="Pfam" id="PF04179"/>
    </source>
</evidence>
<dbReference type="PIRSF" id="PIRSF007747">
    <property type="entry name" value="Ribosyl_Ptfrase"/>
    <property type="match status" value="1"/>
</dbReference>
<name>S8E571_9LAMI</name>
<dbReference type="Gene3D" id="3.90.190.10">
    <property type="entry name" value="Protein tyrosine phosphatase superfamily"/>
    <property type="match status" value="1"/>
</dbReference>
<evidence type="ECO:0000313" key="4">
    <source>
        <dbReference type="Proteomes" id="UP000015453"/>
    </source>
</evidence>
<dbReference type="Proteomes" id="UP000015453">
    <property type="component" value="Unassembled WGS sequence"/>
</dbReference>
<feature type="non-terminal residue" evidence="3">
    <location>
        <position position="485"/>
    </location>
</feature>
<dbReference type="OrthoDB" id="45256at2759"/>
<keyword evidence="4" id="KW-1185">Reference proteome</keyword>
<evidence type="ECO:0008006" key="5">
    <source>
        <dbReference type="Google" id="ProtNLM"/>
    </source>
</evidence>